<gene>
    <name evidence="2" type="primary">AUGUSTUS-3.0.2_12773</name>
    <name evidence="2" type="ORF">TcasGA2_TC012773</name>
</gene>
<dbReference type="Proteomes" id="UP000007266">
    <property type="component" value="Linkage group 9"/>
</dbReference>
<keyword evidence="1" id="KW-0560">Oxidoreductase</keyword>
<dbReference type="AlphaFoldDB" id="D6X0B4"/>
<dbReference type="HOGENOM" id="CLU_1442830_0_0_1"/>
<name>D6X0B4_TRICA</name>
<reference evidence="2 3" key="2">
    <citation type="journal article" date="2010" name="Nucleic Acids Res.">
        <title>BeetleBase in 2010: revisions to provide comprehensive genomic information for Tribolium castaneum.</title>
        <authorList>
            <person name="Kim H.S."/>
            <person name="Murphy T."/>
            <person name="Xia J."/>
            <person name="Caragea D."/>
            <person name="Park Y."/>
            <person name="Beeman R.W."/>
            <person name="Lorenzen M.D."/>
            <person name="Butcher S."/>
            <person name="Manak J.R."/>
            <person name="Brown S.J."/>
        </authorList>
    </citation>
    <scope>GENOME REANNOTATION</scope>
    <source>
        <strain evidence="2 3">Georgia GA2</strain>
    </source>
</reference>
<dbReference type="PANTHER" id="PTHR43157">
    <property type="entry name" value="PHOSPHATIDYLINOSITOL-GLYCAN BIOSYNTHESIS CLASS F PROTEIN-RELATED"/>
    <property type="match status" value="1"/>
</dbReference>
<dbReference type="Pfam" id="PF00106">
    <property type="entry name" value="adh_short"/>
    <property type="match status" value="1"/>
</dbReference>
<dbReference type="Gene3D" id="3.40.50.720">
    <property type="entry name" value="NAD(P)-binding Rossmann-like Domain"/>
    <property type="match status" value="1"/>
</dbReference>
<dbReference type="SUPFAM" id="SSF51735">
    <property type="entry name" value="NAD(P)-binding Rossmann-fold domains"/>
    <property type="match status" value="1"/>
</dbReference>
<dbReference type="GO" id="GO:0016491">
    <property type="term" value="F:oxidoreductase activity"/>
    <property type="evidence" value="ECO:0007669"/>
    <property type="project" value="UniProtKB-KW"/>
</dbReference>
<organism evidence="2 3">
    <name type="scientific">Tribolium castaneum</name>
    <name type="common">Red flour beetle</name>
    <dbReference type="NCBI Taxonomy" id="7070"/>
    <lineage>
        <taxon>Eukaryota</taxon>
        <taxon>Metazoa</taxon>
        <taxon>Ecdysozoa</taxon>
        <taxon>Arthropoda</taxon>
        <taxon>Hexapoda</taxon>
        <taxon>Insecta</taxon>
        <taxon>Pterygota</taxon>
        <taxon>Neoptera</taxon>
        <taxon>Endopterygota</taxon>
        <taxon>Coleoptera</taxon>
        <taxon>Polyphaga</taxon>
        <taxon>Cucujiformia</taxon>
        <taxon>Tenebrionidae</taxon>
        <taxon>Tenebrionidae incertae sedis</taxon>
        <taxon>Tribolium</taxon>
    </lineage>
</organism>
<dbReference type="PRINTS" id="PR00081">
    <property type="entry name" value="GDHRDH"/>
</dbReference>
<dbReference type="InParanoid" id="D6X0B4"/>
<proteinExistence type="predicted"/>
<evidence type="ECO:0000256" key="1">
    <source>
        <dbReference type="ARBA" id="ARBA00023002"/>
    </source>
</evidence>
<protein>
    <submittedName>
        <fullName evidence="2">WW domain-containing oxidoreductase-like Protein</fullName>
    </submittedName>
</protein>
<dbReference type="InterPro" id="IPR002347">
    <property type="entry name" value="SDR_fam"/>
</dbReference>
<dbReference type="EMBL" id="KQ971372">
    <property type="protein sequence ID" value="EFA10521.2"/>
    <property type="molecule type" value="Genomic_DNA"/>
</dbReference>
<sequence length="291" mass="32105">MFLTLARVSKSVLITGANEGLGFCTALALAAKNHRIIMADKADLALSKSKIVKKTGNCDIVTKFVDFTSLTCVRNLAQEIVQEEEKLDVLINNVGVFCLGKERTVDGLQATMQVNHFGPFLLTHLLADLLAKSAPSRVIFVSSLGAFFNNLTISNVNNPDVSYVDAFSSLLVYYNSKLCNMIVSNGFAQRFSKEEITFNSVHPGMSATTFLWKNKPVANPFQCFLQSPEIGAENCAFLATSEQVANVSGKFFVDFREHQQPRVTTDAEFCSEIWAISEDFVGLTEEKICRN</sequence>
<reference evidence="2 3" key="1">
    <citation type="journal article" date="2008" name="Nature">
        <title>The genome of the model beetle and pest Tribolium castaneum.</title>
        <authorList>
            <consortium name="Tribolium Genome Sequencing Consortium"/>
            <person name="Richards S."/>
            <person name="Gibbs R.A."/>
            <person name="Weinstock G.M."/>
            <person name="Brown S.J."/>
            <person name="Denell R."/>
            <person name="Beeman R.W."/>
            <person name="Gibbs R."/>
            <person name="Beeman R.W."/>
            <person name="Brown S.J."/>
            <person name="Bucher G."/>
            <person name="Friedrich M."/>
            <person name="Grimmelikhuijzen C.J."/>
            <person name="Klingler M."/>
            <person name="Lorenzen M."/>
            <person name="Richards S."/>
            <person name="Roth S."/>
            <person name="Schroder R."/>
            <person name="Tautz D."/>
            <person name="Zdobnov E.M."/>
            <person name="Muzny D."/>
            <person name="Gibbs R.A."/>
            <person name="Weinstock G.M."/>
            <person name="Attaway T."/>
            <person name="Bell S."/>
            <person name="Buhay C.J."/>
            <person name="Chandrabose M.N."/>
            <person name="Chavez D."/>
            <person name="Clerk-Blankenburg K.P."/>
            <person name="Cree A."/>
            <person name="Dao M."/>
            <person name="Davis C."/>
            <person name="Chacko J."/>
            <person name="Dinh H."/>
            <person name="Dugan-Rocha S."/>
            <person name="Fowler G."/>
            <person name="Garner T.T."/>
            <person name="Garnes J."/>
            <person name="Gnirke A."/>
            <person name="Hawes A."/>
            <person name="Hernandez J."/>
            <person name="Hines S."/>
            <person name="Holder M."/>
            <person name="Hume J."/>
            <person name="Jhangiani S.N."/>
            <person name="Joshi V."/>
            <person name="Khan Z.M."/>
            <person name="Jackson L."/>
            <person name="Kovar C."/>
            <person name="Kowis A."/>
            <person name="Lee S."/>
            <person name="Lewis L.R."/>
            <person name="Margolis J."/>
            <person name="Morgan M."/>
            <person name="Nazareth L.V."/>
            <person name="Nguyen N."/>
            <person name="Okwuonu G."/>
            <person name="Parker D."/>
            <person name="Richards S."/>
            <person name="Ruiz S.J."/>
            <person name="Santibanez J."/>
            <person name="Savard J."/>
            <person name="Scherer S.E."/>
            <person name="Schneider B."/>
            <person name="Sodergren E."/>
            <person name="Tautz D."/>
            <person name="Vattahil S."/>
            <person name="Villasana D."/>
            <person name="White C.S."/>
            <person name="Wright R."/>
            <person name="Park Y."/>
            <person name="Beeman R.W."/>
            <person name="Lord J."/>
            <person name="Oppert B."/>
            <person name="Lorenzen M."/>
            <person name="Brown S."/>
            <person name="Wang L."/>
            <person name="Savard J."/>
            <person name="Tautz D."/>
            <person name="Richards S."/>
            <person name="Weinstock G."/>
            <person name="Gibbs R.A."/>
            <person name="Liu Y."/>
            <person name="Worley K."/>
            <person name="Weinstock G."/>
            <person name="Elsik C.G."/>
            <person name="Reese J.T."/>
            <person name="Elhaik E."/>
            <person name="Landan G."/>
            <person name="Graur D."/>
            <person name="Arensburger P."/>
            <person name="Atkinson P."/>
            <person name="Beeman R.W."/>
            <person name="Beidler J."/>
            <person name="Brown S.J."/>
            <person name="Demuth J.P."/>
            <person name="Drury D.W."/>
            <person name="Du Y.Z."/>
            <person name="Fujiwara H."/>
            <person name="Lorenzen M."/>
            <person name="Maselli V."/>
            <person name="Osanai M."/>
            <person name="Park Y."/>
            <person name="Robertson H.M."/>
            <person name="Tu Z."/>
            <person name="Wang J.J."/>
            <person name="Wang S."/>
            <person name="Richards S."/>
            <person name="Song H."/>
            <person name="Zhang L."/>
            <person name="Sodergren E."/>
            <person name="Werner D."/>
            <person name="Stanke M."/>
            <person name="Morgenstern B."/>
            <person name="Solovyev V."/>
            <person name="Kosarev P."/>
            <person name="Brown G."/>
            <person name="Chen H.C."/>
            <person name="Ermolaeva O."/>
            <person name="Hlavina W."/>
            <person name="Kapustin Y."/>
            <person name="Kiryutin B."/>
            <person name="Kitts P."/>
            <person name="Maglott D."/>
            <person name="Pruitt K."/>
            <person name="Sapojnikov V."/>
            <person name="Souvorov A."/>
            <person name="Mackey A.J."/>
            <person name="Waterhouse R.M."/>
            <person name="Wyder S."/>
            <person name="Zdobnov E.M."/>
            <person name="Zdobnov E.M."/>
            <person name="Wyder S."/>
            <person name="Kriventseva E.V."/>
            <person name="Kadowaki T."/>
            <person name="Bork P."/>
            <person name="Aranda M."/>
            <person name="Bao R."/>
            <person name="Beermann A."/>
            <person name="Berns N."/>
            <person name="Bolognesi R."/>
            <person name="Bonneton F."/>
            <person name="Bopp D."/>
            <person name="Brown S.J."/>
            <person name="Bucher G."/>
            <person name="Butts T."/>
            <person name="Chaumot A."/>
            <person name="Denell R.E."/>
            <person name="Ferrier D.E."/>
            <person name="Friedrich M."/>
            <person name="Gordon C.M."/>
            <person name="Jindra M."/>
            <person name="Klingler M."/>
            <person name="Lan Q."/>
            <person name="Lattorff H.M."/>
            <person name="Laudet V."/>
            <person name="von Levetsow C."/>
            <person name="Liu Z."/>
            <person name="Lutz R."/>
            <person name="Lynch J.A."/>
            <person name="da Fonseca R.N."/>
            <person name="Posnien N."/>
            <person name="Reuter R."/>
            <person name="Roth S."/>
            <person name="Savard J."/>
            <person name="Schinko J.B."/>
            <person name="Schmitt C."/>
            <person name="Schoppmeier M."/>
            <person name="Schroder R."/>
            <person name="Shippy T.D."/>
            <person name="Simonnet F."/>
            <person name="Marques-Souza H."/>
            <person name="Tautz D."/>
            <person name="Tomoyasu Y."/>
            <person name="Trauner J."/>
            <person name="Van der Zee M."/>
            <person name="Vervoort M."/>
            <person name="Wittkopp N."/>
            <person name="Wimmer E.A."/>
            <person name="Yang X."/>
            <person name="Jones A.K."/>
            <person name="Sattelle D.B."/>
            <person name="Ebert P.R."/>
            <person name="Nelson D."/>
            <person name="Scott J.G."/>
            <person name="Beeman R.W."/>
            <person name="Muthukrishnan S."/>
            <person name="Kramer K.J."/>
            <person name="Arakane Y."/>
            <person name="Beeman R.W."/>
            <person name="Zhu Q."/>
            <person name="Hogenkamp D."/>
            <person name="Dixit R."/>
            <person name="Oppert B."/>
            <person name="Jiang H."/>
            <person name="Zou Z."/>
            <person name="Marshall J."/>
            <person name="Elpidina E."/>
            <person name="Vinokurov K."/>
            <person name="Oppert C."/>
            <person name="Zou Z."/>
            <person name="Evans J."/>
            <person name="Lu Z."/>
            <person name="Zhao P."/>
            <person name="Sumathipala N."/>
            <person name="Altincicek B."/>
            <person name="Vilcinskas A."/>
            <person name="Williams M."/>
            <person name="Hultmark D."/>
            <person name="Hetru C."/>
            <person name="Jiang H."/>
            <person name="Grimmelikhuijzen C.J."/>
            <person name="Hauser F."/>
            <person name="Cazzamali G."/>
            <person name="Williamson M."/>
            <person name="Park Y."/>
            <person name="Li B."/>
            <person name="Tanaka Y."/>
            <person name="Predel R."/>
            <person name="Neupert S."/>
            <person name="Schachtner J."/>
            <person name="Verleyen P."/>
            <person name="Raible F."/>
            <person name="Bork P."/>
            <person name="Friedrich M."/>
            <person name="Walden K.K."/>
            <person name="Robertson H.M."/>
            <person name="Angeli S."/>
            <person name="Foret S."/>
            <person name="Bucher G."/>
            <person name="Schuetz S."/>
            <person name="Maleszka R."/>
            <person name="Wimmer E.A."/>
            <person name="Beeman R.W."/>
            <person name="Lorenzen M."/>
            <person name="Tomoyasu Y."/>
            <person name="Miller S.C."/>
            <person name="Grossmann D."/>
            <person name="Bucher G."/>
        </authorList>
    </citation>
    <scope>NUCLEOTIDE SEQUENCE [LARGE SCALE GENOMIC DNA]</scope>
    <source>
        <strain evidence="2 3">Georgia GA2</strain>
    </source>
</reference>
<evidence type="ECO:0000313" key="2">
    <source>
        <dbReference type="EMBL" id="EFA10521.2"/>
    </source>
</evidence>
<accession>D6X0B4</accession>
<dbReference type="InterPro" id="IPR036291">
    <property type="entry name" value="NAD(P)-bd_dom_sf"/>
</dbReference>
<keyword evidence="3" id="KW-1185">Reference proteome</keyword>
<dbReference type="PANTHER" id="PTHR43157:SF31">
    <property type="entry name" value="PHOSPHATIDYLINOSITOL-GLYCAN BIOSYNTHESIS CLASS F PROTEIN"/>
    <property type="match status" value="1"/>
</dbReference>
<evidence type="ECO:0000313" key="3">
    <source>
        <dbReference type="Proteomes" id="UP000007266"/>
    </source>
</evidence>